<reference evidence="2 3" key="1">
    <citation type="journal article" date="2016" name="Nat. Commun.">
        <title>Thousands of microbial genomes shed light on interconnected biogeochemical processes in an aquifer system.</title>
        <authorList>
            <person name="Anantharaman K."/>
            <person name="Brown C.T."/>
            <person name="Hug L.A."/>
            <person name="Sharon I."/>
            <person name="Castelle C.J."/>
            <person name="Probst A.J."/>
            <person name="Thomas B.C."/>
            <person name="Singh A."/>
            <person name="Wilkins M.J."/>
            <person name="Karaoz U."/>
            <person name="Brodie E.L."/>
            <person name="Williams K.H."/>
            <person name="Hubbard S.S."/>
            <person name="Banfield J.F."/>
        </authorList>
    </citation>
    <scope>NUCLEOTIDE SEQUENCE [LARGE SCALE GENOMIC DNA]</scope>
</reference>
<comment type="caution">
    <text evidence="2">The sequence shown here is derived from an EMBL/GenBank/DDBJ whole genome shotgun (WGS) entry which is preliminary data.</text>
</comment>
<dbReference type="AlphaFoldDB" id="A0A1G2DUU4"/>
<sequence length="263" mass="28695">MTNQPLFATTKKRYFHPKREETLKSRKLQKTKERKPMYAKIIGLTFAFLVSMTAGVFATEVEVEIDADRTLRAEETNKTWQKTGVTISEEEARQYDGAWQKAYDNPGKRVPVKTHHEYKRRWLEITVTTIADASVVYDEKERRIHLVTDAFVAETETSVNLPLIFAGIAVLAMIVLNILVWRGSFGLVAFASIAAGAAAATTGAAAGLVIDGDIVSSLAALFFAAAATGIAFGIAAGVKKTTYPIASGVFCALIVLAVFVLYP</sequence>
<proteinExistence type="predicted"/>
<evidence type="ECO:0000313" key="2">
    <source>
        <dbReference type="EMBL" id="OGZ17172.1"/>
    </source>
</evidence>
<accession>A0A1G2DUU4</accession>
<protein>
    <submittedName>
        <fullName evidence="2">Uncharacterized protein</fullName>
    </submittedName>
</protein>
<keyword evidence="1" id="KW-0472">Membrane</keyword>
<feature type="transmembrane region" description="Helical" evidence="1">
    <location>
        <begin position="161"/>
        <end position="180"/>
    </location>
</feature>
<dbReference type="EMBL" id="MHLT01000007">
    <property type="protein sequence ID" value="OGZ17172.1"/>
    <property type="molecule type" value="Genomic_DNA"/>
</dbReference>
<feature type="transmembrane region" description="Helical" evidence="1">
    <location>
        <begin position="243"/>
        <end position="262"/>
    </location>
</feature>
<keyword evidence="1" id="KW-0812">Transmembrane</keyword>
<feature type="transmembrane region" description="Helical" evidence="1">
    <location>
        <begin position="37"/>
        <end position="58"/>
    </location>
</feature>
<feature type="transmembrane region" description="Helical" evidence="1">
    <location>
        <begin position="187"/>
        <end position="208"/>
    </location>
</feature>
<evidence type="ECO:0000256" key="1">
    <source>
        <dbReference type="SAM" id="Phobius"/>
    </source>
</evidence>
<keyword evidence="1" id="KW-1133">Transmembrane helix</keyword>
<gene>
    <name evidence="2" type="ORF">A3G11_01685</name>
</gene>
<evidence type="ECO:0000313" key="3">
    <source>
        <dbReference type="Proteomes" id="UP000178472"/>
    </source>
</evidence>
<organism evidence="2 3">
    <name type="scientific">Candidatus Lloydbacteria bacterium RIFCSPLOWO2_12_FULL_51_9</name>
    <dbReference type="NCBI Taxonomy" id="1798669"/>
    <lineage>
        <taxon>Bacteria</taxon>
        <taxon>Candidatus Lloydiibacteriota</taxon>
    </lineage>
</organism>
<feature type="transmembrane region" description="Helical" evidence="1">
    <location>
        <begin position="214"/>
        <end position="236"/>
    </location>
</feature>
<name>A0A1G2DUU4_9BACT</name>
<dbReference type="Proteomes" id="UP000178472">
    <property type="component" value="Unassembled WGS sequence"/>
</dbReference>